<feature type="region of interest" description="Disordered" evidence="1">
    <location>
        <begin position="292"/>
        <end position="487"/>
    </location>
</feature>
<evidence type="ECO:0000256" key="2">
    <source>
        <dbReference type="SAM" id="SignalP"/>
    </source>
</evidence>
<accession>A0A1M4VB23</accession>
<sequence length="487" mass="48759">MRVGKTPIGQRRLGLLLMATVACMTLAAPLRAAETAAEAASATAGQTAEAPLPADAVFTTEELRTLLAPIALYPDALLAQLLPATAYPVDIVMAARWLDKNETAVKKGDFSGADAQGWDPAVKALMRFPDIIERLNTDLDATSDLGDAFVNQPDDVAAVIQDLRREAQKAGSLKSSPQQTVTVQQQAGSSNATTDYVVIEPADPGVIYVPTYDPATVYYEDTTNVGSGLIGFGVGVAVGAAIDNAWDWGRGYVYPPRWPGYPGYRPGVGGGINNGNINIGNDINIGAGNTRPWRPDAGKYHPGQGSKPGLANRPGAGGVNRAAGVGGRPDGIANARPGGGDLGSAKAVAGNRASAAKGGARSDGIKNSGAAKGAVSNKAAGAKGAAASKGSGGAKKAAAAKAGNKSAGKAASRPANARPAPQRPANTAFSGASLGGASGAMANRGAVSRQSVARPGGGRPQMSRGGGGGGRAQMPRGGGGGGRGGRR</sequence>
<dbReference type="EMBL" id="FQUP01000001">
    <property type="protein sequence ID" value="SHE66205.1"/>
    <property type="molecule type" value="Genomic_DNA"/>
</dbReference>
<dbReference type="STRING" id="1122133.SAMN02745157_0658"/>
<keyword evidence="4" id="KW-1185">Reference proteome</keyword>
<name>A0A1M4VB23_9HYPH</name>
<evidence type="ECO:0008006" key="5">
    <source>
        <dbReference type="Google" id="ProtNLM"/>
    </source>
</evidence>
<dbReference type="Proteomes" id="UP000184485">
    <property type="component" value="Unassembled WGS sequence"/>
</dbReference>
<reference evidence="3 4" key="1">
    <citation type="submission" date="2016-11" db="EMBL/GenBank/DDBJ databases">
        <authorList>
            <person name="Jaros S."/>
            <person name="Januszkiewicz K."/>
            <person name="Wedrychowicz H."/>
        </authorList>
    </citation>
    <scope>NUCLEOTIDE SEQUENCE [LARGE SCALE GENOMIC DNA]</scope>
    <source>
        <strain evidence="3 4">DSM 19436</strain>
    </source>
</reference>
<dbReference type="OrthoDB" id="197257at2"/>
<feature type="compositionally biased region" description="Low complexity" evidence="1">
    <location>
        <begin position="368"/>
        <end position="432"/>
    </location>
</feature>
<organism evidence="3 4">
    <name type="scientific">Kaistia soli DSM 19436</name>
    <dbReference type="NCBI Taxonomy" id="1122133"/>
    <lineage>
        <taxon>Bacteria</taxon>
        <taxon>Pseudomonadati</taxon>
        <taxon>Pseudomonadota</taxon>
        <taxon>Alphaproteobacteria</taxon>
        <taxon>Hyphomicrobiales</taxon>
        <taxon>Kaistiaceae</taxon>
        <taxon>Kaistia</taxon>
    </lineage>
</organism>
<dbReference type="PANTHER" id="PTHR40269">
    <property type="entry name" value="OUTER MEMBRANE PROTEIN-RELATED"/>
    <property type="match status" value="1"/>
</dbReference>
<feature type="chain" id="PRO_5009907882" description="DUF3300 domain-containing protein" evidence="2">
    <location>
        <begin position="33"/>
        <end position="487"/>
    </location>
</feature>
<proteinExistence type="predicted"/>
<dbReference type="PROSITE" id="PS51257">
    <property type="entry name" value="PROKAR_LIPOPROTEIN"/>
    <property type="match status" value="1"/>
</dbReference>
<feature type="compositionally biased region" description="Gly residues" evidence="1">
    <location>
        <begin position="455"/>
        <end position="487"/>
    </location>
</feature>
<feature type="signal peptide" evidence="2">
    <location>
        <begin position="1"/>
        <end position="32"/>
    </location>
</feature>
<dbReference type="AlphaFoldDB" id="A0A1M4VB23"/>
<protein>
    <recommendedName>
        <fullName evidence="5">DUF3300 domain-containing protein</fullName>
    </recommendedName>
</protein>
<dbReference type="PANTHER" id="PTHR40269:SF1">
    <property type="entry name" value="OUTER MEMBRANE PROTEIN"/>
    <property type="match status" value="1"/>
</dbReference>
<evidence type="ECO:0000313" key="4">
    <source>
        <dbReference type="Proteomes" id="UP000184485"/>
    </source>
</evidence>
<dbReference type="RefSeq" id="WP_084526838.1">
    <property type="nucleotide sequence ID" value="NZ_FQUP01000001.1"/>
</dbReference>
<evidence type="ECO:0000313" key="3">
    <source>
        <dbReference type="EMBL" id="SHE66205.1"/>
    </source>
</evidence>
<gene>
    <name evidence="3" type="ORF">SAMN02745157_0658</name>
</gene>
<feature type="compositionally biased region" description="Low complexity" evidence="1">
    <location>
        <begin position="311"/>
        <end position="323"/>
    </location>
</feature>
<evidence type="ECO:0000256" key="1">
    <source>
        <dbReference type="SAM" id="MobiDB-lite"/>
    </source>
</evidence>
<dbReference type="Pfam" id="PF11737">
    <property type="entry name" value="DUF3300"/>
    <property type="match status" value="1"/>
</dbReference>
<keyword evidence="2" id="KW-0732">Signal</keyword>
<dbReference type="InterPro" id="IPR021728">
    <property type="entry name" value="DUF3300"/>
</dbReference>